<dbReference type="RefSeq" id="WP_110142860.1">
    <property type="nucleotide sequence ID" value="NZ_QHJG01000018.1"/>
</dbReference>
<dbReference type="EMBL" id="QHJG01000018">
    <property type="protein sequence ID" value="PWY55452.1"/>
    <property type="molecule type" value="Genomic_DNA"/>
</dbReference>
<protein>
    <submittedName>
        <fullName evidence="1">Uncharacterized protein</fullName>
    </submittedName>
</protein>
<reference evidence="2 4" key="2">
    <citation type="submission" date="2018-12" db="EMBL/GenBank/DDBJ databases">
        <title>Legionella sp,whole genome shotgun sequence.</title>
        <authorList>
            <person name="Wu H."/>
        </authorList>
    </citation>
    <scope>NUCLEOTIDE SEQUENCE [LARGE SCALE GENOMIC DNA]</scope>
    <source>
        <strain evidence="4">km489</strain>
        <strain evidence="2">Km489</strain>
    </source>
</reference>
<name>A0A317U4I7_9GAMM</name>
<evidence type="ECO:0000313" key="1">
    <source>
        <dbReference type="EMBL" id="PWY55452.1"/>
    </source>
</evidence>
<evidence type="ECO:0000313" key="3">
    <source>
        <dbReference type="Proteomes" id="UP000247152"/>
    </source>
</evidence>
<evidence type="ECO:0000313" key="2">
    <source>
        <dbReference type="EMBL" id="RUR21344.1"/>
    </source>
</evidence>
<evidence type="ECO:0000313" key="4">
    <source>
        <dbReference type="Proteomes" id="UP000287374"/>
    </source>
</evidence>
<proteinExistence type="predicted"/>
<dbReference type="Proteomes" id="UP000247152">
    <property type="component" value="Unassembled WGS sequence"/>
</dbReference>
<dbReference type="Proteomes" id="UP000287374">
    <property type="component" value="Unassembled WGS sequence"/>
</dbReference>
<sequence length="358" mass="41522">MKLPKAIVPYSNKDAALLANKYAREFIIEGGTQLINNTYPIDKKKSLSDAVKDVREQSQKTVNSWLEFDYYIYEFYQSVECSKKYSIGNCNELSELALDYIAHYAPHVNAEVFQLMGGNHVVLVVGRQKGSDPRKPETWGKDAYICDPWSDDVYPASEYLARTKNYYQTYDEVLDTYTNHVEDFNPSKHTFGLIRNYNTDYIRKYNTQEHIMEVFDLFQKKQQMIVEAAVNLERALITIRNKLEEKYGESNEKYQIIQNKINQIKSATEQLTRDFITPIDESSNYYETISQLDKTLRQSIKTYIKAAELSKEEAITLAKPVAKTGRHKFFHSKYDVVSKINDALEESSDMLKNVTGKK</sequence>
<dbReference type="EMBL" id="RZGX01000017">
    <property type="protein sequence ID" value="RUR21344.1"/>
    <property type="molecule type" value="Genomic_DNA"/>
</dbReference>
<dbReference type="AlphaFoldDB" id="A0A317U4I7"/>
<reference evidence="1 3" key="1">
    <citation type="submission" date="2018-05" db="EMBL/GenBank/DDBJ databases">
        <title>Legionella qingyii sp.nov., whole genome shotgun sequence.</title>
        <authorList>
            <person name="Wu H."/>
            <person name="Zhu Q."/>
            <person name="Hu C."/>
        </authorList>
    </citation>
    <scope>NUCLEOTIDE SEQUENCE [LARGE SCALE GENOMIC DNA]</scope>
    <source>
        <strain evidence="1 3">HEB18</strain>
    </source>
</reference>
<organism evidence="1 3">
    <name type="scientific">Legionella qingyii</name>
    <dbReference type="NCBI Taxonomy" id="2184757"/>
    <lineage>
        <taxon>Bacteria</taxon>
        <taxon>Pseudomonadati</taxon>
        <taxon>Pseudomonadota</taxon>
        <taxon>Gammaproteobacteria</taxon>
        <taxon>Legionellales</taxon>
        <taxon>Legionellaceae</taxon>
        <taxon>Legionella</taxon>
    </lineage>
</organism>
<comment type="caution">
    <text evidence="1">The sequence shown here is derived from an EMBL/GenBank/DDBJ whole genome shotgun (WGS) entry which is preliminary data.</text>
</comment>
<keyword evidence="4" id="KW-1185">Reference proteome</keyword>
<dbReference type="OrthoDB" id="9152014at2"/>
<gene>
    <name evidence="1" type="ORF">DGG96_11780</name>
    <name evidence="2" type="ORF">ELY20_12655</name>
</gene>
<accession>A0A317U4I7</accession>